<keyword evidence="2" id="KW-1185">Reference proteome</keyword>
<feature type="non-terminal residue" evidence="1">
    <location>
        <position position="1"/>
    </location>
</feature>
<protein>
    <recommendedName>
        <fullName evidence="3">Prolyl 4-hydroxylase alpha subunit Fe(2+) 2OG dioxygenase domain-containing protein</fullName>
    </recommendedName>
</protein>
<accession>A0A4V4HH36</accession>
<proteinExistence type="predicted"/>
<reference evidence="1 2" key="1">
    <citation type="journal article" date="2019" name="Nat. Ecol. Evol.">
        <title>Megaphylogeny resolves global patterns of mushroom evolution.</title>
        <authorList>
            <person name="Varga T."/>
            <person name="Krizsan K."/>
            <person name="Foldi C."/>
            <person name="Dima B."/>
            <person name="Sanchez-Garcia M."/>
            <person name="Sanchez-Ramirez S."/>
            <person name="Szollosi G.J."/>
            <person name="Szarkandi J.G."/>
            <person name="Papp V."/>
            <person name="Albert L."/>
            <person name="Andreopoulos W."/>
            <person name="Angelini C."/>
            <person name="Antonin V."/>
            <person name="Barry K.W."/>
            <person name="Bougher N.L."/>
            <person name="Buchanan P."/>
            <person name="Buyck B."/>
            <person name="Bense V."/>
            <person name="Catcheside P."/>
            <person name="Chovatia M."/>
            <person name="Cooper J."/>
            <person name="Damon W."/>
            <person name="Desjardin D."/>
            <person name="Finy P."/>
            <person name="Geml J."/>
            <person name="Haridas S."/>
            <person name="Hughes K."/>
            <person name="Justo A."/>
            <person name="Karasinski D."/>
            <person name="Kautmanova I."/>
            <person name="Kiss B."/>
            <person name="Kocsube S."/>
            <person name="Kotiranta H."/>
            <person name="LaButti K.M."/>
            <person name="Lechner B.E."/>
            <person name="Liimatainen K."/>
            <person name="Lipzen A."/>
            <person name="Lukacs Z."/>
            <person name="Mihaltcheva S."/>
            <person name="Morgado L.N."/>
            <person name="Niskanen T."/>
            <person name="Noordeloos M.E."/>
            <person name="Ohm R.A."/>
            <person name="Ortiz-Santana B."/>
            <person name="Ovrebo C."/>
            <person name="Racz N."/>
            <person name="Riley R."/>
            <person name="Savchenko A."/>
            <person name="Shiryaev A."/>
            <person name="Soop K."/>
            <person name="Spirin V."/>
            <person name="Szebenyi C."/>
            <person name="Tomsovsky M."/>
            <person name="Tulloss R.E."/>
            <person name="Uehling J."/>
            <person name="Grigoriev I.V."/>
            <person name="Vagvolgyi C."/>
            <person name="Papp T."/>
            <person name="Martin F.M."/>
            <person name="Miettinen O."/>
            <person name="Hibbett D.S."/>
            <person name="Nagy L.G."/>
        </authorList>
    </citation>
    <scope>NUCLEOTIDE SEQUENCE [LARGE SCALE GENOMIC DNA]</scope>
    <source>
        <strain evidence="1 2">CBS 962.96</strain>
    </source>
</reference>
<evidence type="ECO:0000313" key="1">
    <source>
        <dbReference type="EMBL" id="THV01126.1"/>
    </source>
</evidence>
<gene>
    <name evidence="1" type="ORF">K435DRAFT_655993</name>
</gene>
<evidence type="ECO:0000313" key="2">
    <source>
        <dbReference type="Proteomes" id="UP000297245"/>
    </source>
</evidence>
<name>A0A4V4HH36_DENBC</name>
<organism evidence="1 2">
    <name type="scientific">Dendrothele bispora (strain CBS 962.96)</name>
    <dbReference type="NCBI Taxonomy" id="1314807"/>
    <lineage>
        <taxon>Eukaryota</taxon>
        <taxon>Fungi</taxon>
        <taxon>Dikarya</taxon>
        <taxon>Basidiomycota</taxon>
        <taxon>Agaricomycotina</taxon>
        <taxon>Agaricomycetes</taxon>
        <taxon>Agaricomycetidae</taxon>
        <taxon>Agaricales</taxon>
        <taxon>Agaricales incertae sedis</taxon>
        <taxon>Dendrothele</taxon>
    </lineage>
</organism>
<dbReference type="AlphaFoldDB" id="A0A4V4HH36"/>
<dbReference type="OrthoDB" id="3202607at2759"/>
<dbReference type="Proteomes" id="UP000297245">
    <property type="component" value="Unassembled WGS sequence"/>
</dbReference>
<evidence type="ECO:0008006" key="3">
    <source>
        <dbReference type="Google" id="ProtNLM"/>
    </source>
</evidence>
<dbReference type="EMBL" id="ML179094">
    <property type="protein sequence ID" value="THV01126.1"/>
    <property type="molecule type" value="Genomic_DNA"/>
</dbReference>
<sequence length="121" mass="13742">RVFPQTPFAAATFSFDTQTATTEQLDYLNYLFGWCSVTVLSLYDYTKGGHLILWDIHTIIEFPPGTSILLPSAYSRHSNTSIYLGERRYQYSAGGLFRYAKDGLKSRASMLSVETCEKRGY</sequence>
<dbReference type="Gene3D" id="3.60.130.30">
    <property type="match status" value="1"/>
</dbReference>